<dbReference type="FunFam" id="3.30.559.10:FF:000012">
    <property type="entry name" value="Non-ribosomal peptide synthetase"/>
    <property type="match status" value="2"/>
</dbReference>
<evidence type="ECO:0000256" key="7">
    <source>
        <dbReference type="ARBA" id="ARBA00023194"/>
    </source>
</evidence>
<dbReference type="GO" id="GO:0017000">
    <property type="term" value="P:antibiotic biosynthetic process"/>
    <property type="evidence" value="ECO:0007669"/>
    <property type="project" value="UniProtKB-KW"/>
</dbReference>
<dbReference type="NCBIfam" id="TIGR01720">
    <property type="entry name" value="NRPS-para261"/>
    <property type="match status" value="1"/>
</dbReference>
<dbReference type="InterPro" id="IPR010060">
    <property type="entry name" value="NRPS_synth"/>
</dbReference>
<organism evidence="10 11">
    <name type="scientific">Calothrix parasitica NIES-267</name>
    <dbReference type="NCBI Taxonomy" id="1973488"/>
    <lineage>
        <taxon>Bacteria</taxon>
        <taxon>Bacillati</taxon>
        <taxon>Cyanobacteriota</taxon>
        <taxon>Cyanophyceae</taxon>
        <taxon>Nostocales</taxon>
        <taxon>Calotrichaceae</taxon>
        <taxon>Calothrix</taxon>
    </lineage>
</organism>
<gene>
    <name evidence="10" type="ORF">NIES267_11500</name>
</gene>
<dbReference type="OrthoDB" id="9757538at2"/>
<dbReference type="EMBL" id="AP018227">
    <property type="protein sequence ID" value="BAY81673.1"/>
    <property type="molecule type" value="Genomic_DNA"/>
</dbReference>
<dbReference type="InterPro" id="IPR010071">
    <property type="entry name" value="AA_adenyl_dom"/>
</dbReference>
<dbReference type="InterPro" id="IPR006162">
    <property type="entry name" value="Ppantetheine_attach_site"/>
</dbReference>
<evidence type="ECO:0000256" key="2">
    <source>
        <dbReference type="ARBA" id="ARBA00006432"/>
    </source>
</evidence>
<keyword evidence="11" id="KW-1185">Reference proteome</keyword>
<sequence length="2672" mass="301799">MDNIIDLYELSPMQQGMLFHSLYSPESGIYFEQRSCKLKGNLNFSAFKTAWQKVIERHTILRTAFYWQEVEKPLQVVLNQVDLPWIEENWQDLTINQQTEKLELFLQADREQGFDLNQPPLMRCALLQIQPDEYYFVWSHHHLLMDGWCNGILLKEVFSFYQAACHNQSLFLPTPRPYRDYIEWIQQQDIQAAEQFWQGKLKDFTAPTPLIKDSPTVTSHQGIVSEQQIKLPTYLTTQLQNLAQQHRLTLNTIAQGIWAILLSRYSGDNDIVFGATVSGRPGNLPGVESIVGLFINTLPVRVNLSADDELLPWLQELQTQQIEQESLSYSSLIDIQQWSDLPNGIGLFESLVIFENYPVSIDAVLQGWSDDLEISQAKGFERTNYPLSLTVIPGAELSLRINYDSSCFDSKTIIRMLGHLETLLQGILTNPQQKVCELPLLTVSEKQQLLVEWNDTNCDYSNLCIHQLFEAQAEKTLDKIAVIFESQQSTYKQLNEKANQFARYLQSVGVGAETKVGISLERSEKMLVGLLGILKAGGTYIPLDPAFPEERLRFMVEDSGMSFLVIDSKTSQTSPLTPLLNNERGIELESTHLFDRSRGDKAQLYRGEVINFDNDWKLIEKQSSENLAIQTNPGNLAYIIYTSGSTGKPKGVQITHQSLVNCLESMQQKPGITSEDILLSVTTLSFDIAGLELYLPLITGAKLIIASREITTDGIRLAQSIETNQPTIMQATPATWRLLLAAGWKGNQQLKVLCGGEALDINVAEELLERCKEVWNLYGPTEATIWSSVAKCRDVIYHVSSNVTIGKPINNTQFYVLNDYLQPVPIGVPGQLYIGGAGLAKGYLNKPELTAEKFIDNPFVQINSNEITSPSSPRPVKDRGVRQDDLKLYKTGDLVRYLPSGNLEYLGRIDYQIKLRGFRIELGEIESILMQHSGVKQAVVTLYKKQNQNNRDDEKLIAYVVSSSEVSQIELRQFLQSQLPSYMIPSSYIMLEEFPLTPNRKIDRKALPIPDNTNQISNQTSIYIPPRTVTEEIVAGIWVEVLNLQQISINDNFFELGGHSLLATRVNSQLRQAFAVELPLRSHFENPTIAELALSIETATRHSVAPPIKPVPRQKNLPLSFAQQRLWFLCQLEPDSPYYNIPTAVRLTGSLNINALQQSLNDILRRHETLRTAFATVDGQPIQHINSVDYLPLSMIDLSNIPESNRENKVEELARVEAMQPFKLDSVPLVRVKLLRLNDTDHVILLTFHHIIADGWSIGVLVRELGTLYEEKTSFSSPLVDRSRGVRQDGVRLKELPVQYADFAIWQREWLQGEVLENQLNYWQEQLQNAPKLLELPTDYPRPAVRSLKGDSYTFQISPELTAALKHLSQQSGCTLFMTLLAAFQTLLYRYTGSEDIVVGTSIANRNYPEIEGLIGFFVNTLALRTDLSENPTFEELLNRVREVSLGAYAHQDLPFEQLVDSLQLQRSLSYTPLSQVMFVLQNAPMEAVEIEGLHWQPLENNSNTAKFDLILSMHETSAGLTGVLEYSLDLFKLETIERIAGNLETILTAIIDEPEQEISDLPILTAWEQQLLVEWNQTKIEYPRDKSVHQLFEEQVQQTPDNIALVWQNQEFTYHELNIKANQLAHHLIGLGVKPETPVGIYLERSPEAVIGILATLKVGGIYVPLDPAYPQERLTFMLEDAGVEFLVTNQSLGDVALLRLYTEEIINLDTDSEIINQNSVENPINSITPENLAYIMYTSGSTGIPKGVCIPHRGIVRLVKSSNYVNLSAEEIILQAAPISFDASTFEIWGALLNGGKLVLLAVQKPSLKELGETLDKYHISTLWLTAGLFNLMVDEQPQSLKGVRQLLAGGDVISPIHAQKLQQINPNCQLINGYGPTESTTFACCYRVPVNHAIDKSIPIGYPISNTQVYILDNNLQPVPIGVPGELYISGDGLASGYLNRPELTAEKFIPNPFFEDSREEEGKGKLNSSFPIPKLYKTGDKVRYLADGAIEYLGRFDNQVKIRGFRVELGEVETTLSQHSQIKETVVIVQNKENIQRLIAYYVSVEEITNADLRTFLSDKLPEYLIPSIFIPLPELPLTVNGKLNRSALPKPDFTTLENEFVNPTTQIERTLVQIWMDILQVEKIGISDNFFELGGDSILAIQIISRANQNGIQITPKQLFQHQTIAELAAVAAKSAVLGFPQVEQLFKTTQTPLIEAEQGIITGSVPLTPIQHWFFEQEKANPHHFNQAVLLKVKTELNLNWLEKALQELLLHHDALRLRFEQAESSWEQFHVEPSSEIPLTCFDLSKLTNSQQQKEINNIANQIQKSLNLSTGSVMRVALFNLGENQSSRLLFVIHHLVIDGVSWRILLSDLQTAYEQLNQGKAIQLPLKTTSFKQWAEHLQTYAESDEFSQFSYNLPSSKPEELKIDFPNTIATSEQIEIVLSSEHTQALLKEVPQAYNTQINDILLTALVQTFAQLTGKTSLLIDLEGHGRTELFDELNLSRTVGWFTNIFPVNLNLEELSDINNSGEAIKLIKEQLRIPNNAIDYSVWRYLKQNKTQDIQLPSPEISFNYLGQFDSMLTVSNVFELAKESPGLTQDINSERAYLLEINGSIIEEQLKLTWTYSKHIYDKSVIDNLGKKYIETLIQLIQHCQSPDASGYTPSDFSLVEIEQNQLDDILGQVDFE</sequence>
<evidence type="ECO:0000313" key="11">
    <source>
        <dbReference type="Proteomes" id="UP000218418"/>
    </source>
</evidence>
<dbReference type="Gene3D" id="2.30.38.10">
    <property type="entry name" value="Luciferase, Domain 3"/>
    <property type="match status" value="2"/>
</dbReference>
<dbReference type="InterPro" id="IPR000873">
    <property type="entry name" value="AMP-dep_synth/lig_dom"/>
</dbReference>
<evidence type="ECO:0000256" key="5">
    <source>
        <dbReference type="ARBA" id="ARBA00022598"/>
    </source>
</evidence>
<dbReference type="Gene3D" id="3.30.559.30">
    <property type="entry name" value="Nonribosomal peptide synthetase, condensation domain"/>
    <property type="match status" value="3"/>
</dbReference>
<evidence type="ECO:0000256" key="4">
    <source>
        <dbReference type="ARBA" id="ARBA00022553"/>
    </source>
</evidence>
<dbReference type="PANTHER" id="PTHR45527:SF1">
    <property type="entry name" value="FATTY ACID SYNTHASE"/>
    <property type="match status" value="1"/>
</dbReference>
<dbReference type="FunFam" id="3.30.559.10:FF:000016">
    <property type="entry name" value="Nonribosomal peptide synthase Pes1"/>
    <property type="match status" value="1"/>
</dbReference>
<evidence type="ECO:0000256" key="8">
    <source>
        <dbReference type="ARBA" id="ARBA00023268"/>
    </source>
</evidence>
<dbReference type="FunFam" id="3.40.50.980:FF:000001">
    <property type="entry name" value="Non-ribosomal peptide synthetase"/>
    <property type="match status" value="2"/>
</dbReference>
<dbReference type="NCBIfam" id="TIGR01733">
    <property type="entry name" value="AA-adenyl-dom"/>
    <property type="match status" value="2"/>
</dbReference>
<feature type="domain" description="Carrier" evidence="9">
    <location>
        <begin position="2107"/>
        <end position="2181"/>
    </location>
</feature>
<dbReference type="Gene3D" id="3.30.300.30">
    <property type="match status" value="2"/>
</dbReference>
<dbReference type="GO" id="GO:0016874">
    <property type="term" value="F:ligase activity"/>
    <property type="evidence" value="ECO:0007669"/>
    <property type="project" value="UniProtKB-KW"/>
</dbReference>
<dbReference type="Pfam" id="PF00668">
    <property type="entry name" value="Condensation"/>
    <property type="match status" value="3"/>
</dbReference>
<dbReference type="Pfam" id="PF00550">
    <property type="entry name" value="PP-binding"/>
    <property type="match status" value="2"/>
</dbReference>
<dbReference type="InterPro" id="IPR009081">
    <property type="entry name" value="PP-bd_ACP"/>
</dbReference>
<dbReference type="SUPFAM" id="SSF47336">
    <property type="entry name" value="ACP-like"/>
    <property type="match status" value="2"/>
</dbReference>
<evidence type="ECO:0000259" key="9">
    <source>
        <dbReference type="PROSITE" id="PS50075"/>
    </source>
</evidence>
<keyword evidence="3" id="KW-0596">Phosphopantetheine</keyword>
<dbReference type="InterPro" id="IPR001242">
    <property type="entry name" value="Condensation_dom"/>
</dbReference>
<dbReference type="FunFam" id="3.30.300.30:FF:000010">
    <property type="entry name" value="Enterobactin synthetase component F"/>
    <property type="match status" value="2"/>
</dbReference>
<dbReference type="FunFam" id="2.30.38.10:FF:000001">
    <property type="entry name" value="Non-ribosomal peptide synthetase PvdI"/>
    <property type="match status" value="1"/>
</dbReference>
<dbReference type="PANTHER" id="PTHR45527">
    <property type="entry name" value="NONRIBOSOMAL PEPTIDE SYNTHETASE"/>
    <property type="match status" value="1"/>
</dbReference>
<keyword evidence="6" id="KW-0677">Repeat</keyword>
<dbReference type="NCBIfam" id="NF003417">
    <property type="entry name" value="PRK04813.1"/>
    <property type="match status" value="4"/>
</dbReference>
<dbReference type="PROSITE" id="PS00012">
    <property type="entry name" value="PHOSPHOPANTETHEINE"/>
    <property type="match status" value="1"/>
</dbReference>
<dbReference type="InterPro" id="IPR023213">
    <property type="entry name" value="CAT-like_dom_sf"/>
</dbReference>
<dbReference type="CDD" id="cd12117">
    <property type="entry name" value="A_NRPS_Srf_like"/>
    <property type="match status" value="1"/>
</dbReference>
<accession>A0A1Z4LKB0</accession>
<dbReference type="PROSITE" id="PS00455">
    <property type="entry name" value="AMP_BINDING"/>
    <property type="match status" value="2"/>
</dbReference>
<dbReference type="SMART" id="SM00823">
    <property type="entry name" value="PKS_PP"/>
    <property type="match status" value="2"/>
</dbReference>
<feature type="domain" description="Carrier" evidence="9">
    <location>
        <begin position="1025"/>
        <end position="1100"/>
    </location>
</feature>
<dbReference type="Proteomes" id="UP000218418">
    <property type="component" value="Chromosome"/>
</dbReference>
<reference evidence="10 11" key="1">
    <citation type="submission" date="2017-06" db="EMBL/GenBank/DDBJ databases">
        <title>Genome sequencing of cyanobaciteial culture collection at National Institute for Environmental Studies (NIES).</title>
        <authorList>
            <person name="Hirose Y."/>
            <person name="Shimura Y."/>
            <person name="Fujisawa T."/>
            <person name="Nakamura Y."/>
            <person name="Kawachi M."/>
        </authorList>
    </citation>
    <scope>NUCLEOTIDE SEQUENCE [LARGE SCALE GENOMIC DNA]</scope>
    <source>
        <strain evidence="10 11">NIES-267</strain>
    </source>
</reference>
<dbReference type="InterPro" id="IPR020845">
    <property type="entry name" value="AMP-binding_CS"/>
</dbReference>
<dbReference type="Pfam" id="PF00501">
    <property type="entry name" value="AMP-binding"/>
    <property type="match status" value="2"/>
</dbReference>
<evidence type="ECO:0000313" key="10">
    <source>
        <dbReference type="EMBL" id="BAY81673.1"/>
    </source>
</evidence>
<dbReference type="FunFam" id="3.40.50.12780:FF:000012">
    <property type="entry name" value="Non-ribosomal peptide synthetase"/>
    <property type="match status" value="2"/>
</dbReference>
<dbReference type="PROSITE" id="PS50075">
    <property type="entry name" value="CARRIER"/>
    <property type="match status" value="2"/>
</dbReference>
<dbReference type="CDD" id="cd19543">
    <property type="entry name" value="DCL_NRPS"/>
    <property type="match status" value="1"/>
</dbReference>
<dbReference type="Pfam" id="PF13193">
    <property type="entry name" value="AMP-binding_C"/>
    <property type="match status" value="2"/>
</dbReference>
<comment type="similarity">
    <text evidence="2">Belongs to the ATP-dependent AMP-binding enzyme family.</text>
</comment>
<dbReference type="GO" id="GO:0008610">
    <property type="term" value="P:lipid biosynthetic process"/>
    <property type="evidence" value="ECO:0007669"/>
    <property type="project" value="UniProtKB-ARBA"/>
</dbReference>
<dbReference type="InterPro" id="IPR036736">
    <property type="entry name" value="ACP-like_sf"/>
</dbReference>
<comment type="cofactor">
    <cofactor evidence="1">
        <name>pantetheine 4'-phosphate</name>
        <dbReference type="ChEBI" id="CHEBI:47942"/>
    </cofactor>
</comment>
<dbReference type="GO" id="GO:0031177">
    <property type="term" value="F:phosphopantetheine binding"/>
    <property type="evidence" value="ECO:0007669"/>
    <property type="project" value="InterPro"/>
</dbReference>
<dbReference type="Gene3D" id="1.10.1200.10">
    <property type="entry name" value="ACP-like"/>
    <property type="match status" value="2"/>
</dbReference>
<dbReference type="InterPro" id="IPR020806">
    <property type="entry name" value="PKS_PP-bd"/>
</dbReference>
<keyword evidence="7" id="KW-0045">Antibiotic biosynthesis</keyword>
<dbReference type="InterPro" id="IPR025110">
    <property type="entry name" value="AMP-bd_C"/>
</dbReference>
<dbReference type="Gene3D" id="3.40.50.980">
    <property type="match status" value="4"/>
</dbReference>
<keyword evidence="4" id="KW-0597">Phosphoprotein</keyword>
<dbReference type="SUPFAM" id="SSF56801">
    <property type="entry name" value="Acetyl-CoA synthetase-like"/>
    <property type="match status" value="2"/>
</dbReference>
<dbReference type="SUPFAM" id="SSF52777">
    <property type="entry name" value="CoA-dependent acyltransferases"/>
    <property type="match status" value="6"/>
</dbReference>
<dbReference type="CDD" id="cd12116">
    <property type="entry name" value="A_NRPS_Ta1_like"/>
    <property type="match status" value="1"/>
</dbReference>
<dbReference type="GO" id="GO:0044550">
    <property type="term" value="P:secondary metabolite biosynthetic process"/>
    <property type="evidence" value="ECO:0007669"/>
    <property type="project" value="UniProtKB-ARBA"/>
</dbReference>
<dbReference type="FunFam" id="1.10.1200.10:FF:000005">
    <property type="entry name" value="Nonribosomal peptide synthetase 1"/>
    <property type="match status" value="2"/>
</dbReference>
<dbReference type="Gene3D" id="3.30.559.10">
    <property type="entry name" value="Chloramphenicol acetyltransferase-like domain"/>
    <property type="match status" value="3"/>
</dbReference>
<dbReference type="CDD" id="cd19534">
    <property type="entry name" value="E_NRPS"/>
    <property type="match status" value="1"/>
</dbReference>
<dbReference type="GO" id="GO:0005829">
    <property type="term" value="C:cytosol"/>
    <property type="evidence" value="ECO:0007669"/>
    <property type="project" value="TreeGrafter"/>
</dbReference>
<keyword evidence="8" id="KW-0511">Multifunctional enzyme</keyword>
<evidence type="ECO:0000256" key="3">
    <source>
        <dbReference type="ARBA" id="ARBA00022450"/>
    </source>
</evidence>
<protein>
    <submittedName>
        <fullName evidence="10">Peptide synthetase</fullName>
    </submittedName>
</protein>
<dbReference type="CDD" id="cd19531">
    <property type="entry name" value="LCL_NRPS-like"/>
    <property type="match status" value="1"/>
</dbReference>
<name>A0A1Z4LKB0_9CYAN</name>
<keyword evidence="5" id="KW-0436">Ligase</keyword>
<dbReference type="GO" id="GO:0043041">
    <property type="term" value="P:amino acid activation for nonribosomal peptide biosynthetic process"/>
    <property type="evidence" value="ECO:0007669"/>
    <property type="project" value="TreeGrafter"/>
</dbReference>
<evidence type="ECO:0000256" key="1">
    <source>
        <dbReference type="ARBA" id="ARBA00001957"/>
    </source>
</evidence>
<proteinExistence type="inferred from homology"/>
<dbReference type="InterPro" id="IPR045851">
    <property type="entry name" value="AMP-bd_C_sf"/>
</dbReference>
<evidence type="ECO:0000256" key="6">
    <source>
        <dbReference type="ARBA" id="ARBA00022737"/>
    </source>
</evidence>